<protein>
    <recommendedName>
        <fullName evidence="5">SWIM-type domain-containing protein</fullName>
    </recommendedName>
</protein>
<evidence type="ECO:0000256" key="2">
    <source>
        <dbReference type="ARBA" id="ARBA00022771"/>
    </source>
</evidence>
<feature type="domain" description="SWIM-type" evidence="5">
    <location>
        <begin position="70"/>
        <end position="113"/>
    </location>
</feature>
<dbReference type="Pfam" id="PF04434">
    <property type="entry name" value="SWIM"/>
    <property type="match status" value="1"/>
</dbReference>
<organism evidence="6 7">
    <name type="scientific">Batrachochytrium salamandrivorans</name>
    <dbReference type="NCBI Taxonomy" id="1357716"/>
    <lineage>
        <taxon>Eukaryota</taxon>
        <taxon>Fungi</taxon>
        <taxon>Fungi incertae sedis</taxon>
        <taxon>Chytridiomycota</taxon>
        <taxon>Chytridiomycota incertae sedis</taxon>
        <taxon>Chytridiomycetes</taxon>
        <taxon>Rhizophydiales</taxon>
        <taxon>Rhizophydiales incertae sedis</taxon>
        <taxon>Batrachochytrium</taxon>
    </lineage>
</organism>
<evidence type="ECO:0000313" key="7">
    <source>
        <dbReference type="Proteomes" id="UP001648503"/>
    </source>
</evidence>
<dbReference type="PROSITE" id="PS50966">
    <property type="entry name" value="ZF_SWIM"/>
    <property type="match status" value="1"/>
</dbReference>
<sequence>MNSWLEPLRSGSHLNFFNNWLSKVAKLMFSRNKLYNNLSSKIPENIQRRFNENKRKGLQRQIHQFAEFGFEVVNQANGHKRIINLALKTCTCGKFQEYQLPCHHAAVVIVKAGLSPIYFMAASYYTASLKAIYSNSVTPVVLDNIVPGDIVLPPVNTRQAGRPKSRRIRSRGETNFEDQYTCTVCGIKGHNRRTCSNKHVQLTSTESLQTEQIDISRQVEIADSQENPLIFSAPALQSSGMSSKRIRTVTCVFCGHNHYRKTPCRIPAQTE</sequence>
<dbReference type="InterPro" id="IPR007527">
    <property type="entry name" value="Znf_SWIM"/>
</dbReference>
<dbReference type="PANTHER" id="PTHR31973">
    <property type="entry name" value="POLYPROTEIN, PUTATIVE-RELATED"/>
    <property type="match status" value="1"/>
</dbReference>
<keyword evidence="2 4" id="KW-0863">Zinc-finger</keyword>
<keyword evidence="3" id="KW-0862">Zinc</keyword>
<accession>A0ABQ8EV70</accession>
<dbReference type="Proteomes" id="UP001648503">
    <property type="component" value="Unassembled WGS sequence"/>
</dbReference>
<gene>
    <name evidence="6" type="ORF">BASA50_001048</name>
</gene>
<proteinExistence type="predicted"/>
<keyword evidence="7" id="KW-1185">Reference proteome</keyword>
<keyword evidence="1" id="KW-0479">Metal-binding</keyword>
<dbReference type="InterPro" id="IPR006564">
    <property type="entry name" value="Znf_PMZ"/>
</dbReference>
<name>A0ABQ8EV70_9FUNG</name>
<evidence type="ECO:0000256" key="3">
    <source>
        <dbReference type="ARBA" id="ARBA00022833"/>
    </source>
</evidence>
<dbReference type="EMBL" id="JAFCIX010000579">
    <property type="protein sequence ID" value="KAH6585713.1"/>
    <property type="molecule type" value="Genomic_DNA"/>
</dbReference>
<comment type="caution">
    <text evidence="6">The sequence shown here is derived from an EMBL/GenBank/DDBJ whole genome shotgun (WGS) entry which is preliminary data.</text>
</comment>
<reference evidence="6 7" key="1">
    <citation type="submission" date="2021-02" db="EMBL/GenBank/DDBJ databases">
        <title>Variation within the Batrachochytrium salamandrivorans European outbreak.</title>
        <authorList>
            <person name="Kelly M."/>
            <person name="Pasmans F."/>
            <person name="Shea T.P."/>
            <person name="Munoz J.F."/>
            <person name="Carranza S."/>
            <person name="Cuomo C.A."/>
            <person name="Martel A."/>
        </authorList>
    </citation>
    <scope>NUCLEOTIDE SEQUENCE [LARGE SCALE GENOMIC DNA]</scope>
    <source>
        <strain evidence="6 7">AMFP18/2</strain>
    </source>
</reference>
<evidence type="ECO:0000256" key="4">
    <source>
        <dbReference type="PROSITE-ProRule" id="PRU00325"/>
    </source>
</evidence>
<dbReference type="PANTHER" id="PTHR31973:SF187">
    <property type="entry name" value="MUTATOR TRANSPOSASE MUDRA PROTEIN"/>
    <property type="match status" value="1"/>
</dbReference>
<evidence type="ECO:0000313" key="6">
    <source>
        <dbReference type="EMBL" id="KAH6585713.1"/>
    </source>
</evidence>
<dbReference type="SMART" id="SM00575">
    <property type="entry name" value="ZnF_PMZ"/>
    <property type="match status" value="1"/>
</dbReference>
<evidence type="ECO:0000256" key="1">
    <source>
        <dbReference type="ARBA" id="ARBA00022723"/>
    </source>
</evidence>
<evidence type="ECO:0000259" key="5">
    <source>
        <dbReference type="PROSITE" id="PS50966"/>
    </source>
</evidence>